<feature type="compositionally biased region" description="Basic and acidic residues" evidence="1">
    <location>
        <begin position="294"/>
        <end position="321"/>
    </location>
</feature>
<feature type="region of interest" description="Disordered" evidence="1">
    <location>
        <begin position="545"/>
        <end position="615"/>
    </location>
</feature>
<feature type="compositionally biased region" description="Polar residues" evidence="1">
    <location>
        <begin position="322"/>
        <end position="342"/>
    </location>
</feature>
<protein>
    <submittedName>
        <fullName evidence="2">Uncharacterized protein</fullName>
    </submittedName>
</protein>
<feature type="compositionally biased region" description="Polar residues" evidence="1">
    <location>
        <begin position="361"/>
        <end position="377"/>
    </location>
</feature>
<feature type="compositionally biased region" description="Polar residues" evidence="1">
    <location>
        <begin position="245"/>
        <end position="258"/>
    </location>
</feature>
<dbReference type="EMBL" id="ML995893">
    <property type="protein sequence ID" value="KAF2765394.1"/>
    <property type="molecule type" value="Genomic_DNA"/>
</dbReference>
<feature type="region of interest" description="Disordered" evidence="1">
    <location>
        <begin position="86"/>
        <end position="173"/>
    </location>
</feature>
<organism evidence="2 3">
    <name type="scientific">Teratosphaeria nubilosa</name>
    <dbReference type="NCBI Taxonomy" id="161662"/>
    <lineage>
        <taxon>Eukaryota</taxon>
        <taxon>Fungi</taxon>
        <taxon>Dikarya</taxon>
        <taxon>Ascomycota</taxon>
        <taxon>Pezizomycotina</taxon>
        <taxon>Dothideomycetes</taxon>
        <taxon>Dothideomycetidae</taxon>
        <taxon>Mycosphaerellales</taxon>
        <taxon>Teratosphaeriaceae</taxon>
        <taxon>Teratosphaeria</taxon>
    </lineage>
</organism>
<dbReference type="AlphaFoldDB" id="A0A6G1KZH8"/>
<feature type="compositionally biased region" description="Acidic residues" evidence="1">
    <location>
        <begin position="273"/>
        <end position="284"/>
    </location>
</feature>
<dbReference type="Proteomes" id="UP000799436">
    <property type="component" value="Unassembled WGS sequence"/>
</dbReference>
<feature type="compositionally biased region" description="Low complexity" evidence="1">
    <location>
        <begin position="144"/>
        <end position="155"/>
    </location>
</feature>
<gene>
    <name evidence="2" type="ORF">EJ03DRAFT_331015</name>
</gene>
<feature type="region of interest" description="Disordered" evidence="1">
    <location>
        <begin position="186"/>
        <end position="449"/>
    </location>
</feature>
<sequence>MRNERGLGKSLSLPWDVPLFQIALAFGRRTWSDYLLQHFVQLATLEPNFRTACRRVESASAERQHTGIGRPSLEARDVKQVCQQFEQTPTASVAEPSMSRGANTTARETHAQSIRGNDGRRRSSRGGRAGGGAQSQPVTRHAQEQGAAQGETEQAGGRGQARGPGQEADDQVGDCIRVRRGRTAELASQVGADSGGDGQSQAGADKEGGGQSQAGAGIGGDGQSQAAARDKAFTPWYPLVDDEPQQITPDHAQLQSDEQMVRQAAALATAVESVDEERADEDMADQPQQLQRQEQLRAERPDSLKPTGEVHNHKPGIEHSQQHTNLSPDCMHNVSSPLPQSNARPSSPPAATQSAPKARQQMKQQLTPSSDGLMSLSSDRRVDRVIQRPQRAISNEPPSSRKRSHSPSISYGQPSQAPKRLCAGQRHAASAEPTIKDSLQLPHASSFPCTPGARLSLENLNGNFDENANADLLREASPRDHVGWIPNSPSTRLSPDRKRKRQARTLPPPTASSQRQEPSAFLAGKAIQIHDKTHHGTHDQLLDQTQDQSNEDSHDERQDNGHSEGQDKSHNEHQDENHDKNDDERHEENGDEHHDENDDERHDDDERRDDNADTKPDEALARFGLVPIFLDAMNCTLGSTNILAPLEVRIDRTSNCRPKFIIWSTSRCSKIDDAHAMVLIPILVNGSYWMLVTVWLQQKSVTRATIFDPEHDARWITLLEWPISEYLKFMDTGEQDGIPLEMDECPLQQQVVESNPNGTFICVLSISRLLEQPCPTVSDTMCLWESAIACFKKEYDKHRYHKKSALVIRPQYEPPARSLHPKKATDAPIDTVAQAIKLLRASVNSELEQHEHLYAWLGSAVRACTLITTQLHAIFTRRQAATAAAYSQFQSARSAFVAAGYDRYLLPAAMSKEPPSLRAIAATIDQVNAWKKEYSREGSQRQVAFAERNKFNAAELQALRKDLLG</sequence>
<name>A0A6G1KZH8_9PEZI</name>
<evidence type="ECO:0000313" key="3">
    <source>
        <dbReference type="Proteomes" id="UP000799436"/>
    </source>
</evidence>
<reference evidence="2" key="1">
    <citation type="journal article" date="2020" name="Stud. Mycol.">
        <title>101 Dothideomycetes genomes: a test case for predicting lifestyles and emergence of pathogens.</title>
        <authorList>
            <person name="Haridas S."/>
            <person name="Albert R."/>
            <person name="Binder M."/>
            <person name="Bloem J."/>
            <person name="Labutti K."/>
            <person name="Salamov A."/>
            <person name="Andreopoulos B."/>
            <person name="Baker S."/>
            <person name="Barry K."/>
            <person name="Bills G."/>
            <person name="Bluhm B."/>
            <person name="Cannon C."/>
            <person name="Castanera R."/>
            <person name="Culley D."/>
            <person name="Daum C."/>
            <person name="Ezra D."/>
            <person name="Gonzalez J."/>
            <person name="Henrissat B."/>
            <person name="Kuo A."/>
            <person name="Liang C."/>
            <person name="Lipzen A."/>
            <person name="Lutzoni F."/>
            <person name="Magnuson J."/>
            <person name="Mondo S."/>
            <person name="Nolan M."/>
            <person name="Ohm R."/>
            <person name="Pangilinan J."/>
            <person name="Park H.-J."/>
            <person name="Ramirez L."/>
            <person name="Alfaro M."/>
            <person name="Sun H."/>
            <person name="Tritt A."/>
            <person name="Yoshinaga Y."/>
            <person name="Zwiers L.-H."/>
            <person name="Turgeon B."/>
            <person name="Goodwin S."/>
            <person name="Spatafora J."/>
            <person name="Crous P."/>
            <person name="Grigoriev I."/>
        </authorList>
    </citation>
    <scope>NUCLEOTIDE SEQUENCE</scope>
    <source>
        <strain evidence="2">CBS 116005</strain>
    </source>
</reference>
<proteinExistence type="predicted"/>
<feature type="compositionally biased region" description="Basic and acidic residues" evidence="1">
    <location>
        <begin position="551"/>
        <end position="615"/>
    </location>
</feature>
<feature type="compositionally biased region" description="Low complexity" evidence="1">
    <location>
        <begin position="343"/>
        <end position="358"/>
    </location>
</feature>
<evidence type="ECO:0000256" key="1">
    <source>
        <dbReference type="SAM" id="MobiDB-lite"/>
    </source>
</evidence>
<feature type="region of interest" description="Disordered" evidence="1">
    <location>
        <begin position="475"/>
        <end position="518"/>
    </location>
</feature>
<accession>A0A6G1KZH8</accession>
<keyword evidence="3" id="KW-1185">Reference proteome</keyword>
<feature type="compositionally biased region" description="Polar residues" evidence="1">
    <location>
        <begin position="100"/>
        <end position="115"/>
    </location>
</feature>
<feature type="compositionally biased region" description="Gly residues" evidence="1">
    <location>
        <begin position="209"/>
        <end position="222"/>
    </location>
</feature>
<dbReference type="OrthoDB" id="10676204at2759"/>
<evidence type="ECO:0000313" key="2">
    <source>
        <dbReference type="EMBL" id="KAF2765394.1"/>
    </source>
</evidence>